<proteinExistence type="predicted"/>
<dbReference type="EMBL" id="JACAZH010000002">
    <property type="protein sequence ID" value="KAF7374232.1"/>
    <property type="molecule type" value="Genomic_DNA"/>
</dbReference>
<dbReference type="Proteomes" id="UP000623467">
    <property type="component" value="Unassembled WGS sequence"/>
</dbReference>
<keyword evidence="1" id="KW-0812">Transmembrane</keyword>
<keyword evidence="1" id="KW-0472">Membrane</keyword>
<comment type="caution">
    <text evidence="2">The sequence shown here is derived from an EMBL/GenBank/DDBJ whole genome shotgun (WGS) entry which is preliminary data.</text>
</comment>
<organism evidence="2 3">
    <name type="scientific">Mycena sanguinolenta</name>
    <dbReference type="NCBI Taxonomy" id="230812"/>
    <lineage>
        <taxon>Eukaryota</taxon>
        <taxon>Fungi</taxon>
        <taxon>Dikarya</taxon>
        <taxon>Basidiomycota</taxon>
        <taxon>Agaricomycotina</taxon>
        <taxon>Agaricomycetes</taxon>
        <taxon>Agaricomycetidae</taxon>
        <taxon>Agaricales</taxon>
        <taxon>Marasmiineae</taxon>
        <taxon>Mycenaceae</taxon>
        <taxon>Mycena</taxon>
    </lineage>
</organism>
<evidence type="ECO:0000256" key="1">
    <source>
        <dbReference type="SAM" id="Phobius"/>
    </source>
</evidence>
<keyword evidence="1" id="KW-1133">Transmembrane helix</keyword>
<name>A0A8H7DIA6_9AGAR</name>
<keyword evidence="3" id="KW-1185">Reference proteome</keyword>
<sequence>MQQREDQREHFVFPSLPVLAVNSFIFSCTAFFTAAYICSFPRTSPAVASASPPFHALPASDGALRMMCSTVIRSSVLSASDTPPRVDRFASSPRVTRASRASAMPASRFTTCSPPSVQAHPSFCMRRVAACGSLVESRRTSRRAYEEGMRRTTVVVAEADLDAETSVKPSSLRHSCNAGHYAHLFMYAPSSSLPSPSQMRSIVARIYAPTPPSLPLRRRRRPVSGSAFSPARPLSLCLLLALPLALRLRSESILCFACGVSLRWESLAELCRAMAPRDSHGERIKIENGDREAFTAAWLAVRIPFRGSNSTVPLITALPRGSIPRIPPPSRIERIQLPYDFDCTLLIARIDSPISALCPQLLCTRALLRNPAVPASHCLHHVLESFGPGSLDAHPRKVGGGTAAFLQACEG</sequence>
<accession>A0A8H7DIA6</accession>
<gene>
    <name evidence="2" type="ORF">MSAN_00306000</name>
</gene>
<evidence type="ECO:0000313" key="2">
    <source>
        <dbReference type="EMBL" id="KAF7374232.1"/>
    </source>
</evidence>
<dbReference type="AlphaFoldDB" id="A0A8H7DIA6"/>
<dbReference type="PROSITE" id="PS51257">
    <property type="entry name" value="PROKAR_LIPOPROTEIN"/>
    <property type="match status" value="1"/>
</dbReference>
<feature type="transmembrane region" description="Helical" evidence="1">
    <location>
        <begin position="12"/>
        <end position="37"/>
    </location>
</feature>
<evidence type="ECO:0000313" key="3">
    <source>
        <dbReference type="Proteomes" id="UP000623467"/>
    </source>
</evidence>
<protein>
    <submittedName>
        <fullName evidence="2">Uncharacterized protein</fullName>
    </submittedName>
</protein>
<reference evidence="2" key="1">
    <citation type="submission" date="2020-05" db="EMBL/GenBank/DDBJ databases">
        <title>Mycena genomes resolve the evolution of fungal bioluminescence.</title>
        <authorList>
            <person name="Tsai I.J."/>
        </authorList>
    </citation>
    <scope>NUCLEOTIDE SEQUENCE</scope>
    <source>
        <strain evidence="2">160909Yilan</strain>
    </source>
</reference>